<gene>
    <name evidence="1" type="ORF">EV699_1129</name>
</gene>
<dbReference type="AlphaFoldDB" id="A0A4R2L2H4"/>
<proteinExistence type="predicted"/>
<evidence type="ECO:0000313" key="2">
    <source>
        <dbReference type="Proteomes" id="UP000295765"/>
    </source>
</evidence>
<dbReference type="InterPro" id="IPR010775">
    <property type="entry name" value="DUF1365"/>
</dbReference>
<dbReference type="EMBL" id="SLWY01000012">
    <property type="protein sequence ID" value="TCO80674.1"/>
    <property type="molecule type" value="Genomic_DNA"/>
</dbReference>
<reference evidence="1 2" key="1">
    <citation type="submission" date="2019-03" db="EMBL/GenBank/DDBJ databases">
        <title>Genomic Encyclopedia of Type Strains, Phase IV (KMG-IV): sequencing the most valuable type-strain genomes for metagenomic binning, comparative biology and taxonomic classification.</title>
        <authorList>
            <person name="Goeker M."/>
        </authorList>
    </citation>
    <scope>NUCLEOTIDE SEQUENCE [LARGE SCALE GENOMIC DNA]</scope>
    <source>
        <strain evidence="1 2">DSM 25287</strain>
    </source>
</reference>
<comment type="caution">
    <text evidence="1">The sequence shown here is derived from an EMBL/GenBank/DDBJ whole genome shotgun (WGS) entry which is preliminary data.</text>
</comment>
<evidence type="ECO:0008006" key="3">
    <source>
        <dbReference type="Google" id="ProtNLM"/>
    </source>
</evidence>
<dbReference type="OrthoDB" id="9778801at2"/>
<accession>A0A4R2L2H4</accession>
<organism evidence="1 2">
    <name type="scientific">Plasticicumulans lactativorans</name>
    <dbReference type="NCBI Taxonomy" id="1133106"/>
    <lineage>
        <taxon>Bacteria</taxon>
        <taxon>Pseudomonadati</taxon>
        <taxon>Pseudomonadota</taxon>
        <taxon>Gammaproteobacteria</taxon>
        <taxon>Candidatus Competibacteraceae</taxon>
        <taxon>Plasticicumulans</taxon>
    </lineage>
</organism>
<dbReference type="Proteomes" id="UP000295765">
    <property type="component" value="Unassembled WGS sequence"/>
</dbReference>
<protein>
    <recommendedName>
        <fullName evidence="3">DUF1365 family protein</fullName>
    </recommendedName>
</protein>
<dbReference type="PANTHER" id="PTHR33973:SF4">
    <property type="entry name" value="OS07G0153300 PROTEIN"/>
    <property type="match status" value="1"/>
</dbReference>
<dbReference type="PANTHER" id="PTHR33973">
    <property type="entry name" value="OS07G0153300 PROTEIN"/>
    <property type="match status" value="1"/>
</dbReference>
<evidence type="ECO:0000313" key="1">
    <source>
        <dbReference type="EMBL" id="TCO80674.1"/>
    </source>
</evidence>
<sequence>MNAPATAPLASALYVGTVRHRRFAPRAHAFRYRLFMVYLDLGELDRVFAGRWLWSARRPAPAWFSRADHFGDPARPLDACVRELVERETGRRPAGPVRLLTHLRYAGHCFNPISIYYCFDAAGERVEALVAEVTNLPWGERHCYVLDPGGRPLARAPQRFAKRLHVSPFLPMDLDYAWRCHEPGARLGVHMDVHRGADKLFDATLNLLREPIGSRSLARALLRFPLMTLTVVAAIHWQALRLWLKRVPLFDHPARSTPVEEPPR</sequence>
<name>A0A4R2L2H4_9GAMM</name>
<dbReference type="Pfam" id="PF07103">
    <property type="entry name" value="DUF1365"/>
    <property type="match status" value="1"/>
</dbReference>
<keyword evidence="2" id="KW-1185">Reference proteome</keyword>
<dbReference type="RefSeq" id="WP_132542849.1">
    <property type="nucleotide sequence ID" value="NZ_SLWY01000012.1"/>
</dbReference>